<dbReference type="EMBL" id="JALBUU010000125">
    <property type="protein sequence ID" value="MCI0756385.1"/>
    <property type="molecule type" value="Genomic_DNA"/>
</dbReference>
<evidence type="ECO:0000256" key="1">
    <source>
        <dbReference type="ARBA" id="ARBA00006987"/>
    </source>
</evidence>
<name>A0ABS9WBX2_9PROT</name>
<dbReference type="RefSeq" id="WP_241793915.1">
    <property type="nucleotide sequence ID" value="NZ_JALBUU010000125.1"/>
</dbReference>
<evidence type="ECO:0000313" key="2">
    <source>
        <dbReference type="EMBL" id="MCI0756385.1"/>
    </source>
</evidence>
<dbReference type="PIRSF" id="PIRSF017082">
    <property type="entry name" value="YflP"/>
    <property type="match status" value="1"/>
</dbReference>
<dbReference type="InterPro" id="IPR042100">
    <property type="entry name" value="Bug_dom1"/>
</dbReference>
<dbReference type="Gene3D" id="3.40.190.150">
    <property type="entry name" value="Bordetella uptake gene, domain 1"/>
    <property type="match status" value="1"/>
</dbReference>
<proteinExistence type="inferred from homology"/>
<organism evidence="2 3">
    <name type="scientific">Teichococcus vastitatis</name>
    <dbReference type="NCBI Taxonomy" id="2307076"/>
    <lineage>
        <taxon>Bacteria</taxon>
        <taxon>Pseudomonadati</taxon>
        <taxon>Pseudomonadota</taxon>
        <taxon>Alphaproteobacteria</taxon>
        <taxon>Acetobacterales</taxon>
        <taxon>Roseomonadaceae</taxon>
        <taxon>Roseomonas</taxon>
    </lineage>
</organism>
<dbReference type="Proteomes" id="UP001201985">
    <property type="component" value="Unassembled WGS sequence"/>
</dbReference>
<reference evidence="2 3" key="1">
    <citation type="submission" date="2022-03" db="EMBL/GenBank/DDBJ databases">
        <title>Complete genome analysis of Roseomonas KG 17.1 : a prolific producer of plant growth promoters.</title>
        <authorList>
            <person name="Saadouli I."/>
            <person name="Najjari A."/>
            <person name="Mosbah A."/>
            <person name="Ouzari H.I."/>
        </authorList>
    </citation>
    <scope>NUCLEOTIDE SEQUENCE [LARGE SCALE GENOMIC DNA]</scope>
    <source>
        <strain evidence="2 3">KG17-1</strain>
    </source>
</reference>
<dbReference type="PANTHER" id="PTHR42928">
    <property type="entry name" value="TRICARBOXYLATE-BINDING PROTEIN"/>
    <property type="match status" value="1"/>
</dbReference>
<gene>
    <name evidence="2" type="ORF">MON41_22360</name>
</gene>
<dbReference type="PROSITE" id="PS51318">
    <property type="entry name" value="TAT"/>
    <property type="match status" value="1"/>
</dbReference>
<dbReference type="Gene3D" id="3.40.190.10">
    <property type="entry name" value="Periplasmic binding protein-like II"/>
    <property type="match status" value="1"/>
</dbReference>
<dbReference type="SUPFAM" id="SSF53850">
    <property type="entry name" value="Periplasmic binding protein-like II"/>
    <property type="match status" value="1"/>
</dbReference>
<dbReference type="PANTHER" id="PTHR42928:SF3">
    <property type="entry name" value="UPF0065 PROTEIN YFLP"/>
    <property type="match status" value="1"/>
</dbReference>
<sequence>MRSGGRIEKMETSMNNRRQMLQAALALTSLAVAPGGAAARAEALYPSLRLFIPANPGGGWDGLGRAIEHVVRRAGLVDAVQVENVGGAGGTVGLPRFLTQYRNRPEGLMVAGSVMVGAAIANKSAAGVLDVAPVARLTEEVSVLVVPPDSPITDIRGLLDRLKSNPGAVSVAGGSAGGTEHITLGLMLKAQGRSAREASYVAYSGGGPAQAAVLGGQVVAAISGISEFGEQIRAGRLRALATTGERRVGPDVPTLKESGVDVALPTWRGVFCAPGLSAPQKAALVSLMERMHETPEWREILAQRGWDDAWLPGEAFGRFLAREVAETTAVLKDIGLA</sequence>
<dbReference type="CDD" id="cd07012">
    <property type="entry name" value="PBP2_Bug_TTT"/>
    <property type="match status" value="1"/>
</dbReference>
<comment type="caution">
    <text evidence="2">The sequence shown here is derived from an EMBL/GenBank/DDBJ whole genome shotgun (WGS) entry which is preliminary data.</text>
</comment>
<dbReference type="Pfam" id="PF03401">
    <property type="entry name" value="TctC"/>
    <property type="match status" value="1"/>
</dbReference>
<comment type="similarity">
    <text evidence="1">Belongs to the UPF0065 (bug) family.</text>
</comment>
<dbReference type="InterPro" id="IPR005064">
    <property type="entry name" value="BUG"/>
</dbReference>
<protein>
    <submittedName>
        <fullName evidence="2">Tripartite tricarboxylate transporter substrate binding protein</fullName>
    </submittedName>
</protein>
<dbReference type="InterPro" id="IPR006311">
    <property type="entry name" value="TAT_signal"/>
</dbReference>
<evidence type="ECO:0000313" key="3">
    <source>
        <dbReference type="Proteomes" id="UP001201985"/>
    </source>
</evidence>
<accession>A0ABS9WBX2</accession>
<keyword evidence="3" id="KW-1185">Reference proteome</keyword>